<evidence type="ECO:0000313" key="4">
    <source>
        <dbReference type="EMBL" id="KMQ88294.1"/>
    </source>
</evidence>
<keyword evidence="5" id="KW-1185">Reference proteome</keyword>
<dbReference type="PROSITE" id="PS51031">
    <property type="entry name" value="BESS"/>
    <property type="match status" value="1"/>
</dbReference>
<dbReference type="AlphaFoldDB" id="A0A0J7KDN1"/>
<dbReference type="SMART" id="SM00595">
    <property type="entry name" value="MADF"/>
    <property type="match status" value="1"/>
</dbReference>
<dbReference type="PANTHER" id="PTHR12243">
    <property type="entry name" value="MADF DOMAIN TRANSCRIPTION FACTOR"/>
    <property type="match status" value="1"/>
</dbReference>
<gene>
    <name evidence="4" type="ORF">RF55_12243</name>
</gene>
<organism evidence="4 5">
    <name type="scientific">Lasius niger</name>
    <name type="common">Black garden ant</name>
    <dbReference type="NCBI Taxonomy" id="67767"/>
    <lineage>
        <taxon>Eukaryota</taxon>
        <taxon>Metazoa</taxon>
        <taxon>Ecdysozoa</taxon>
        <taxon>Arthropoda</taxon>
        <taxon>Hexapoda</taxon>
        <taxon>Insecta</taxon>
        <taxon>Pterygota</taxon>
        <taxon>Neoptera</taxon>
        <taxon>Endopterygota</taxon>
        <taxon>Hymenoptera</taxon>
        <taxon>Apocrita</taxon>
        <taxon>Aculeata</taxon>
        <taxon>Formicoidea</taxon>
        <taxon>Formicidae</taxon>
        <taxon>Formicinae</taxon>
        <taxon>Lasius</taxon>
        <taxon>Lasius</taxon>
    </lineage>
</organism>
<comment type="subcellular location">
    <subcellularLocation>
        <location evidence="1">Nucleus</location>
    </subcellularLocation>
</comment>
<reference evidence="4 5" key="1">
    <citation type="submission" date="2015-04" db="EMBL/GenBank/DDBJ databases">
        <title>Lasius niger genome sequencing.</title>
        <authorList>
            <person name="Konorov E.A."/>
            <person name="Nikitin M.A."/>
            <person name="Kirill M.V."/>
            <person name="Chang P."/>
        </authorList>
    </citation>
    <scope>NUCLEOTIDE SEQUENCE [LARGE SCALE GENOMIC DNA]</scope>
    <source>
        <tissue evidence="4">Whole</tissue>
    </source>
</reference>
<feature type="domain" description="MADF" evidence="2">
    <location>
        <begin position="57"/>
        <end position="154"/>
    </location>
</feature>
<dbReference type="GO" id="GO:0005634">
    <property type="term" value="C:nucleus"/>
    <property type="evidence" value="ECO:0007669"/>
    <property type="project" value="UniProtKB-SubCell"/>
</dbReference>
<dbReference type="Pfam" id="PF10545">
    <property type="entry name" value="MADF_DNA_bdg"/>
    <property type="match status" value="1"/>
</dbReference>
<evidence type="ECO:0000259" key="3">
    <source>
        <dbReference type="PROSITE" id="PS51031"/>
    </source>
</evidence>
<proteinExistence type="predicted"/>
<dbReference type="PANTHER" id="PTHR12243:SF67">
    <property type="entry name" value="COREPRESSOR OF PANGOLIN, ISOFORM A-RELATED"/>
    <property type="match status" value="1"/>
</dbReference>
<dbReference type="PaxDb" id="67767-A0A0J7KDN1"/>
<keyword evidence="1" id="KW-0539">Nucleus</keyword>
<comment type="caution">
    <text evidence="4">The sequence shown here is derived from an EMBL/GenBank/DDBJ whole genome shotgun (WGS) entry which is preliminary data.</text>
</comment>
<dbReference type="EMBL" id="LBMM01009224">
    <property type="protein sequence ID" value="KMQ88294.1"/>
    <property type="molecule type" value="Genomic_DNA"/>
</dbReference>
<name>A0A0J7KDN1_LASNI</name>
<dbReference type="Proteomes" id="UP000036403">
    <property type="component" value="Unassembled WGS sequence"/>
</dbReference>
<evidence type="ECO:0000256" key="1">
    <source>
        <dbReference type="PROSITE-ProRule" id="PRU00371"/>
    </source>
</evidence>
<dbReference type="InterPro" id="IPR006578">
    <property type="entry name" value="MADF-dom"/>
</dbReference>
<dbReference type="GO" id="GO:0005667">
    <property type="term" value="C:transcription regulator complex"/>
    <property type="evidence" value="ECO:0007669"/>
    <property type="project" value="TreeGrafter"/>
</dbReference>
<accession>A0A0J7KDN1</accession>
<dbReference type="OrthoDB" id="7554472at2759"/>
<evidence type="ECO:0000259" key="2">
    <source>
        <dbReference type="PROSITE" id="PS51029"/>
    </source>
</evidence>
<dbReference type="InterPro" id="IPR004210">
    <property type="entry name" value="BESS_motif"/>
</dbReference>
<feature type="domain" description="BESS" evidence="3">
    <location>
        <begin position="257"/>
        <end position="296"/>
    </location>
</feature>
<dbReference type="GO" id="GO:0003677">
    <property type="term" value="F:DNA binding"/>
    <property type="evidence" value="ECO:0007669"/>
    <property type="project" value="InterPro"/>
</dbReference>
<sequence length="296" mass="33768">MANQCENVLEHQCFQEYDETTNFLNIDENSVATIARKQSEAEDVDPFQRVNTDFDECLIMEVMNRPSLYDFRLNIKERSKLKKSALWEEVRNTIGGNMSITDLQKRWKYHRDCYIRARKKMKEYVPSGSGASSANFKCTYRFFELMRPLDDGLQNKPTISTLSSKVDISSKQSKVSGGFMPTQQSSSSASFDIENPITHCSDIESSDISSETSIPVTNSISETLKTTSKTTKKQKVHNESELQTALLDVLKITVPQNDAVDGFLKTLGEALRRLPYRKRAILKIKFLQIIFEAKTE</sequence>
<protein>
    <submittedName>
        <fullName evidence="4">Histone H3</fullName>
    </submittedName>
</protein>
<dbReference type="GO" id="GO:0006357">
    <property type="term" value="P:regulation of transcription by RNA polymerase II"/>
    <property type="evidence" value="ECO:0007669"/>
    <property type="project" value="TreeGrafter"/>
</dbReference>
<dbReference type="InterPro" id="IPR039353">
    <property type="entry name" value="TF_Adf1"/>
</dbReference>
<dbReference type="PROSITE" id="PS51029">
    <property type="entry name" value="MADF"/>
    <property type="match status" value="1"/>
</dbReference>
<evidence type="ECO:0000313" key="5">
    <source>
        <dbReference type="Proteomes" id="UP000036403"/>
    </source>
</evidence>